<gene>
    <name evidence="3" type="ORF">HPB48_000935</name>
</gene>
<feature type="region of interest" description="Disordered" evidence="2">
    <location>
        <begin position="90"/>
        <end position="113"/>
    </location>
</feature>
<accession>A0A9J6GSL5</accession>
<dbReference type="OrthoDB" id="10056585at2759"/>
<dbReference type="Proteomes" id="UP000821853">
    <property type="component" value="Unassembled WGS sequence"/>
</dbReference>
<evidence type="ECO:0000313" key="4">
    <source>
        <dbReference type="Proteomes" id="UP000821853"/>
    </source>
</evidence>
<comment type="caution">
    <text evidence="3">The sequence shown here is derived from an EMBL/GenBank/DDBJ whole genome shotgun (WGS) entry which is preliminary data.</text>
</comment>
<dbReference type="EMBL" id="JABSTR010000008">
    <property type="protein sequence ID" value="KAH9377801.1"/>
    <property type="molecule type" value="Genomic_DNA"/>
</dbReference>
<keyword evidence="4" id="KW-1185">Reference proteome</keyword>
<feature type="coiled-coil region" evidence="1">
    <location>
        <begin position="155"/>
        <end position="182"/>
    </location>
</feature>
<protein>
    <submittedName>
        <fullName evidence="3">Uncharacterized protein</fullName>
    </submittedName>
</protein>
<organism evidence="3 4">
    <name type="scientific">Haemaphysalis longicornis</name>
    <name type="common">Bush tick</name>
    <dbReference type="NCBI Taxonomy" id="44386"/>
    <lineage>
        <taxon>Eukaryota</taxon>
        <taxon>Metazoa</taxon>
        <taxon>Ecdysozoa</taxon>
        <taxon>Arthropoda</taxon>
        <taxon>Chelicerata</taxon>
        <taxon>Arachnida</taxon>
        <taxon>Acari</taxon>
        <taxon>Parasitiformes</taxon>
        <taxon>Ixodida</taxon>
        <taxon>Ixodoidea</taxon>
        <taxon>Ixodidae</taxon>
        <taxon>Haemaphysalinae</taxon>
        <taxon>Haemaphysalis</taxon>
    </lineage>
</organism>
<dbReference type="AlphaFoldDB" id="A0A9J6GSL5"/>
<keyword evidence="1" id="KW-0175">Coiled coil</keyword>
<evidence type="ECO:0000256" key="2">
    <source>
        <dbReference type="SAM" id="MobiDB-lite"/>
    </source>
</evidence>
<name>A0A9J6GSL5_HAELO</name>
<evidence type="ECO:0000313" key="3">
    <source>
        <dbReference type="EMBL" id="KAH9377801.1"/>
    </source>
</evidence>
<sequence length="182" mass="20210">MGGQRYPLMSKLIKALLCLPHGNANLERGFIENHLIEGRSSLNISSINAMRQVKSHLQRYGGDATQVPLGPDLIRAVKQPRIKHEIRVSAEAASNTRKTTEEDGTLQQPGLSKQRKILEDQVTSSKALLESAGEPISFGVKQKDPRQNPKWSCSLEKGNATLQEALGELEKLNQQMYKQAKQ</sequence>
<evidence type="ECO:0000256" key="1">
    <source>
        <dbReference type="SAM" id="Coils"/>
    </source>
</evidence>
<reference evidence="3 4" key="1">
    <citation type="journal article" date="2020" name="Cell">
        <title>Large-Scale Comparative Analyses of Tick Genomes Elucidate Their Genetic Diversity and Vector Capacities.</title>
        <authorList>
            <consortium name="Tick Genome and Microbiome Consortium (TIGMIC)"/>
            <person name="Jia N."/>
            <person name="Wang J."/>
            <person name="Shi W."/>
            <person name="Du L."/>
            <person name="Sun Y."/>
            <person name="Zhan W."/>
            <person name="Jiang J.F."/>
            <person name="Wang Q."/>
            <person name="Zhang B."/>
            <person name="Ji P."/>
            <person name="Bell-Sakyi L."/>
            <person name="Cui X.M."/>
            <person name="Yuan T.T."/>
            <person name="Jiang B.G."/>
            <person name="Yang W.F."/>
            <person name="Lam T.T."/>
            <person name="Chang Q.C."/>
            <person name="Ding S.J."/>
            <person name="Wang X.J."/>
            <person name="Zhu J.G."/>
            <person name="Ruan X.D."/>
            <person name="Zhao L."/>
            <person name="Wei J.T."/>
            <person name="Ye R.Z."/>
            <person name="Que T.C."/>
            <person name="Du C.H."/>
            <person name="Zhou Y.H."/>
            <person name="Cheng J.X."/>
            <person name="Dai P.F."/>
            <person name="Guo W.B."/>
            <person name="Han X.H."/>
            <person name="Huang E.J."/>
            <person name="Li L.F."/>
            <person name="Wei W."/>
            <person name="Gao Y.C."/>
            <person name="Liu J.Z."/>
            <person name="Shao H.Z."/>
            <person name="Wang X."/>
            <person name="Wang C.C."/>
            <person name="Yang T.C."/>
            <person name="Huo Q.B."/>
            <person name="Li W."/>
            <person name="Chen H.Y."/>
            <person name="Chen S.E."/>
            <person name="Zhou L.G."/>
            <person name="Ni X.B."/>
            <person name="Tian J.H."/>
            <person name="Sheng Y."/>
            <person name="Liu T."/>
            <person name="Pan Y.S."/>
            <person name="Xia L.Y."/>
            <person name="Li J."/>
            <person name="Zhao F."/>
            <person name="Cao W.C."/>
        </authorList>
    </citation>
    <scope>NUCLEOTIDE SEQUENCE [LARGE SCALE GENOMIC DNA]</scope>
    <source>
        <strain evidence="3">HaeL-2018</strain>
    </source>
</reference>
<proteinExistence type="predicted"/>
<dbReference type="VEuPathDB" id="VectorBase:HLOH_060994"/>